<keyword evidence="1" id="KW-0812">Transmembrane</keyword>
<proteinExistence type="predicted"/>
<evidence type="ECO:0000313" key="3">
    <source>
        <dbReference type="Proteomes" id="UP000228552"/>
    </source>
</evidence>
<dbReference type="EMBL" id="CP024700">
    <property type="protein sequence ID" value="ATV60698.1"/>
    <property type="molecule type" value="Genomic_DNA"/>
</dbReference>
<evidence type="ECO:0000313" key="2">
    <source>
        <dbReference type="EMBL" id="ATV60698.1"/>
    </source>
</evidence>
<dbReference type="RefSeq" id="WP_099986450.1">
    <property type="nucleotide sequence ID" value="NZ_CP024700.1"/>
</dbReference>
<protein>
    <submittedName>
        <fullName evidence="2">Riboflavin synthase subunit alpha</fullName>
    </submittedName>
</protein>
<gene>
    <name evidence="2" type="ORF">CTM74_01830</name>
</gene>
<keyword evidence="1" id="KW-1133">Transmembrane helix</keyword>
<sequence length="68" mass="7925">MEILDKKSNRMSRVNIGVSEANLLASLPNLQRIFDFLSLRNLLSNELFFTFCKFATVLFLLKKFKNLL</sequence>
<accession>A0AAD0F1I1</accession>
<keyword evidence="1" id="KW-0472">Membrane</keyword>
<feature type="transmembrane region" description="Helical" evidence="1">
    <location>
        <begin position="42"/>
        <end position="61"/>
    </location>
</feature>
<organism evidence="2 3">
    <name type="scientific">Fusobacterium pseudoperiodonticum</name>
    <dbReference type="NCBI Taxonomy" id="2663009"/>
    <lineage>
        <taxon>Bacteria</taxon>
        <taxon>Fusobacteriati</taxon>
        <taxon>Fusobacteriota</taxon>
        <taxon>Fusobacteriia</taxon>
        <taxon>Fusobacteriales</taxon>
        <taxon>Fusobacteriaceae</taxon>
        <taxon>Fusobacterium</taxon>
    </lineage>
</organism>
<dbReference type="Proteomes" id="UP000228552">
    <property type="component" value="Chromosome"/>
</dbReference>
<reference evidence="2 3" key="1">
    <citation type="submission" date="2017-11" db="EMBL/GenBank/DDBJ databases">
        <title>Genome sequencing of Fusobacterium periodonticum KCOM 1263.</title>
        <authorList>
            <person name="Kook J.-K."/>
            <person name="Park S.-N."/>
            <person name="Lim Y.K."/>
        </authorList>
    </citation>
    <scope>NUCLEOTIDE SEQUENCE [LARGE SCALE GENOMIC DNA]</scope>
    <source>
        <strain evidence="2 3">KCOM 1263</strain>
    </source>
</reference>
<name>A0AAD0F1I1_9FUSO</name>
<dbReference type="AlphaFoldDB" id="A0AAD0F1I1"/>
<keyword evidence="3" id="KW-1185">Reference proteome</keyword>
<evidence type="ECO:0000256" key="1">
    <source>
        <dbReference type="SAM" id="Phobius"/>
    </source>
</evidence>